<gene>
    <name evidence="1" type="ORF">Ahy_B06g081789</name>
</gene>
<accession>A0A444YM46</accession>
<keyword evidence="2" id="KW-1185">Reference proteome</keyword>
<dbReference type="EMBL" id="SDMP01000016">
    <property type="protein sequence ID" value="RYR02958.1"/>
    <property type="molecule type" value="Genomic_DNA"/>
</dbReference>
<sequence>MLDDVRQGRDHWRQWLRPDIKKALFVHWEIDEGFRHRRPTNRTNRASVRSSRYTGSSMTFMKMVMLIFAGSRSDVSGDIQVHPHAEEEKRDICLSVRPRLNNFSKVGRTPPLGAAVIDPDAVWRETASVPYKNRVYRMGSFFASSLRTFILRPSSGSTTSRAVEPEE</sequence>
<organism evidence="1 2">
    <name type="scientific">Arachis hypogaea</name>
    <name type="common">Peanut</name>
    <dbReference type="NCBI Taxonomy" id="3818"/>
    <lineage>
        <taxon>Eukaryota</taxon>
        <taxon>Viridiplantae</taxon>
        <taxon>Streptophyta</taxon>
        <taxon>Embryophyta</taxon>
        <taxon>Tracheophyta</taxon>
        <taxon>Spermatophyta</taxon>
        <taxon>Magnoliopsida</taxon>
        <taxon>eudicotyledons</taxon>
        <taxon>Gunneridae</taxon>
        <taxon>Pentapetalae</taxon>
        <taxon>rosids</taxon>
        <taxon>fabids</taxon>
        <taxon>Fabales</taxon>
        <taxon>Fabaceae</taxon>
        <taxon>Papilionoideae</taxon>
        <taxon>50 kb inversion clade</taxon>
        <taxon>dalbergioids sensu lato</taxon>
        <taxon>Dalbergieae</taxon>
        <taxon>Pterocarpus clade</taxon>
        <taxon>Arachis</taxon>
    </lineage>
</organism>
<dbReference type="Proteomes" id="UP000289738">
    <property type="component" value="Chromosome B06"/>
</dbReference>
<comment type="caution">
    <text evidence="1">The sequence shown here is derived from an EMBL/GenBank/DDBJ whole genome shotgun (WGS) entry which is preliminary data.</text>
</comment>
<dbReference type="AlphaFoldDB" id="A0A444YM46"/>
<protein>
    <submittedName>
        <fullName evidence="1">Uncharacterized protein</fullName>
    </submittedName>
</protein>
<reference evidence="1 2" key="1">
    <citation type="submission" date="2019-01" db="EMBL/GenBank/DDBJ databases">
        <title>Sequencing of cultivated peanut Arachis hypogaea provides insights into genome evolution and oil improvement.</title>
        <authorList>
            <person name="Chen X."/>
        </authorList>
    </citation>
    <scope>NUCLEOTIDE SEQUENCE [LARGE SCALE GENOMIC DNA]</scope>
    <source>
        <strain evidence="2">cv. Fuhuasheng</strain>
        <tissue evidence="1">Leaves</tissue>
    </source>
</reference>
<proteinExistence type="predicted"/>
<evidence type="ECO:0000313" key="1">
    <source>
        <dbReference type="EMBL" id="RYR02958.1"/>
    </source>
</evidence>
<name>A0A444YM46_ARAHY</name>
<evidence type="ECO:0000313" key="2">
    <source>
        <dbReference type="Proteomes" id="UP000289738"/>
    </source>
</evidence>